<protein>
    <submittedName>
        <fullName evidence="1">4969_t:CDS:1</fullName>
    </submittedName>
</protein>
<proteinExistence type="predicted"/>
<accession>A0ACA9KNH1</accession>
<name>A0ACA9KNH1_9GLOM</name>
<evidence type="ECO:0000313" key="1">
    <source>
        <dbReference type="EMBL" id="CAG8481454.1"/>
    </source>
</evidence>
<dbReference type="Proteomes" id="UP000789525">
    <property type="component" value="Unassembled WGS sequence"/>
</dbReference>
<sequence>MGGKQSTPSEITIYNEPQIRVNISFNDSHLTEEFPRRSKKKDFPPAFTQPGRSITKGTSDNARKTSAHLTRQRDTSEPMLPEELERIVRARVEEELNRIRELDEETQWRANEQLLQNRIIIEDSGANAVVTERDIEELTMRVERKYGNKISPELIEHQRAVISCYK</sequence>
<reference evidence="1" key="1">
    <citation type="submission" date="2021-06" db="EMBL/GenBank/DDBJ databases">
        <authorList>
            <person name="Kallberg Y."/>
            <person name="Tangrot J."/>
            <person name="Rosling A."/>
        </authorList>
    </citation>
    <scope>NUCLEOTIDE SEQUENCE</scope>
    <source>
        <strain evidence="1">CL356</strain>
    </source>
</reference>
<dbReference type="EMBL" id="CAJVPT010002453">
    <property type="protein sequence ID" value="CAG8481454.1"/>
    <property type="molecule type" value="Genomic_DNA"/>
</dbReference>
<gene>
    <name evidence="1" type="ORF">ACOLOM_LOCUS2004</name>
</gene>
<organism evidence="1 2">
    <name type="scientific">Acaulospora colombiana</name>
    <dbReference type="NCBI Taxonomy" id="27376"/>
    <lineage>
        <taxon>Eukaryota</taxon>
        <taxon>Fungi</taxon>
        <taxon>Fungi incertae sedis</taxon>
        <taxon>Mucoromycota</taxon>
        <taxon>Glomeromycotina</taxon>
        <taxon>Glomeromycetes</taxon>
        <taxon>Diversisporales</taxon>
        <taxon>Acaulosporaceae</taxon>
        <taxon>Acaulospora</taxon>
    </lineage>
</organism>
<comment type="caution">
    <text evidence="1">The sequence shown here is derived from an EMBL/GenBank/DDBJ whole genome shotgun (WGS) entry which is preliminary data.</text>
</comment>
<evidence type="ECO:0000313" key="2">
    <source>
        <dbReference type="Proteomes" id="UP000789525"/>
    </source>
</evidence>
<keyword evidence="2" id="KW-1185">Reference proteome</keyword>